<keyword evidence="3" id="KW-1185">Reference proteome</keyword>
<dbReference type="Gene3D" id="1.10.10.10">
    <property type="entry name" value="Winged helix-like DNA-binding domain superfamily/Winged helix DNA-binding domain"/>
    <property type="match status" value="1"/>
</dbReference>
<dbReference type="Proteomes" id="UP000015106">
    <property type="component" value="Chromosome 1"/>
</dbReference>
<proteinExistence type="predicted"/>
<dbReference type="Pfam" id="PF23559">
    <property type="entry name" value="WHD_DRP"/>
    <property type="match status" value="1"/>
</dbReference>
<accession>A0A8R7TBA3</accession>
<dbReference type="InterPro" id="IPR036388">
    <property type="entry name" value="WH-like_DNA-bd_sf"/>
</dbReference>
<dbReference type="Gramene" id="TuG1812G0100004787.01.T01">
    <property type="protein sequence ID" value="TuG1812G0100004787.01.T01.cds357468"/>
    <property type="gene ID" value="TuG1812G0100004787.01"/>
</dbReference>
<dbReference type="EnsemblPlants" id="TuG1812G0100004787.01.T01">
    <property type="protein sequence ID" value="TuG1812G0100004787.01.T01.cds357468"/>
    <property type="gene ID" value="TuG1812G0100004787.01"/>
</dbReference>
<dbReference type="InterPro" id="IPR044974">
    <property type="entry name" value="Disease_R_plants"/>
</dbReference>
<dbReference type="InterPro" id="IPR058922">
    <property type="entry name" value="WHD_DRP"/>
</dbReference>
<dbReference type="AlphaFoldDB" id="A0A8R7TBA3"/>
<evidence type="ECO:0000259" key="1">
    <source>
        <dbReference type="Pfam" id="PF23559"/>
    </source>
</evidence>
<reference evidence="2" key="3">
    <citation type="submission" date="2022-06" db="UniProtKB">
        <authorList>
            <consortium name="EnsemblPlants"/>
        </authorList>
    </citation>
    <scope>IDENTIFICATION</scope>
</reference>
<name>A0A8R7TBA3_TRIUA</name>
<feature type="domain" description="Disease resistance protein winged helix" evidence="1">
    <location>
        <begin position="24"/>
        <end position="68"/>
    </location>
</feature>
<dbReference type="PANTHER" id="PTHR23155">
    <property type="entry name" value="DISEASE RESISTANCE PROTEIN RP"/>
    <property type="match status" value="1"/>
</dbReference>
<reference evidence="2" key="2">
    <citation type="submission" date="2018-03" db="EMBL/GenBank/DDBJ databases">
        <title>The Triticum urartu genome reveals the dynamic nature of wheat genome evolution.</title>
        <authorList>
            <person name="Ling H."/>
            <person name="Ma B."/>
            <person name="Shi X."/>
            <person name="Liu H."/>
            <person name="Dong L."/>
            <person name="Sun H."/>
            <person name="Cao Y."/>
            <person name="Gao Q."/>
            <person name="Zheng S."/>
            <person name="Li Y."/>
            <person name="Yu Y."/>
            <person name="Du H."/>
            <person name="Qi M."/>
            <person name="Li Y."/>
            <person name="Yu H."/>
            <person name="Cui Y."/>
            <person name="Wang N."/>
            <person name="Chen C."/>
            <person name="Wu H."/>
            <person name="Zhao Y."/>
            <person name="Zhang J."/>
            <person name="Li Y."/>
            <person name="Zhou W."/>
            <person name="Zhang B."/>
            <person name="Hu W."/>
            <person name="Eijk M."/>
            <person name="Tang J."/>
            <person name="Witsenboer H."/>
            <person name="Zhao S."/>
            <person name="Li Z."/>
            <person name="Zhang A."/>
            <person name="Wang D."/>
            <person name="Liang C."/>
        </authorList>
    </citation>
    <scope>NUCLEOTIDE SEQUENCE [LARGE SCALE GENOMIC DNA]</scope>
    <source>
        <strain evidence="2">cv. G1812</strain>
    </source>
</reference>
<dbReference type="PANTHER" id="PTHR23155:SF988">
    <property type="entry name" value="OS06G0707733 PROTEIN"/>
    <property type="match status" value="1"/>
</dbReference>
<evidence type="ECO:0000313" key="3">
    <source>
        <dbReference type="Proteomes" id="UP000015106"/>
    </source>
</evidence>
<sequence length="68" mass="8132">MPALKLSYDYLPFDQQQCFSSCALFPEDYMFDREELIHFWIGLEIIHPDHRIKRIEDIGCNNLNDLVN</sequence>
<evidence type="ECO:0000313" key="2">
    <source>
        <dbReference type="EnsemblPlants" id="TuG1812G0100004787.01.T01.cds357468"/>
    </source>
</evidence>
<organism evidence="2 3">
    <name type="scientific">Triticum urartu</name>
    <name type="common">Red wild einkorn</name>
    <name type="synonym">Crithodium urartu</name>
    <dbReference type="NCBI Taxonomy" id="4572"/>
    <lineage>
        <taxon>Eukaryota</taxon>
        <taxon>Viridiplantae</taxon>
        <taxon>Streptophyta</taxon>
        <taxon>Embryophyta</taxon>
        <taxon>Tracheophyta</taxon>
        <taxon>Spermatophyta</taxon>
        <taxon>Magnoliopsida</taxon>
        <taxon>Liliopsida</taxon>
        <taxon>Poales</taxon>
        <taxon>Poaceae</taxon>
        <taxon>BOP clade</taxon>
        <taxon>Pooideae</taxon>
        <taxon>Triticodae</taxon>
        <taxon>Triticeae</taxon>
        <taxon>Triticinae</taxon>
        <taxon>Triticum</taxon>
    </lineage>
</organism>
<reference evidence="3" key="1">
    <citation type="journal article" date="2013" name="Nature">
        <title>Draft genome of the wheat A-genome progenitor Triticum urartu.</title>
        <authorList>
            <person name="Ling H.Q."/>
            <person name="Zhao S."/>
            <person name="Liu D."/>
            <person name="Wang J."/>
            <person name="Sun H."/>
            <person name="Zhang C."/>
            <person name="Fan H."/>
            <person name="Li D."/>
            <person name="Dong L."/>
            <person name="Tao Y."/>
            <person name="Gao C."/>
            <person name="Wu H."/>
            <person name="Li Y."/>
            <person name="Cui Y."/>
            <person name="Guo X."/>
            <person name="Zheng S."/>
            <person name="Wang B."/>
            <person name="Yu K."/>
            <person name="Liang Q."/>
            <person name="Yang W."/>
            <person name="Lou X."/>
            <person name="Chen J."/>
            <person name="Feng M."/>
            <person name="Jian J."/>
            <person name="Zhang X."/>
            <person name="Luo G."/>
            <person name="Jiang Y."/>
            <person name="Liu J."/>
            <person name="Wang Z."/>
            <person name="Sha Y."/>
            <person name="Zhang B."/>
            <person name="Wu H."/>
            <person name="Tang D."/>
            <person name="Shen Q."/>
            <person name="Xue P."/>
            <person name="Zou S."/>
            <person name="Wang X."/>
            <person name="Liu X."/>
            <person name="Wang F."/>
            <person name="Yang Y."/>
            <person name="An X."/>
            <person name="Dong Z."/>
            <person name="Zhang K."/>
            <person name="Zhang X."/>
            <person name="Luo M.C."/>
            <person name="Dvorak J."/>
            <person name="Tong Y."/>
            <person name="Wang J."/>
            <person name="Yang H."/>
            <person name="Li Z."/>
            <person name="Wang D."/>
            <person name="Zhang A."/>
            <person name="Wang J."/>
        </authorList>
    </citation>
    <scope>NUCLEOTIDE SEQUENCE</scope>
    <source>
        <strain evidence="3">cv. G1812</strain>
    </source>
</reference>
<dbReference type="GO" id="GO:0098542">
    <property type="term" value="P:defense response to other organism"/>
    <property type="evidence" value="ECO:0007669"/>
    <property type="project" value="TreeGrafter"/>
</dbReference>
<protein>
    <recommendedName>
        <fullName evidence="1">Disease resistance protein winged helix domain-containing protein</fullName>
    </recommendedName>
</protein>